<feature type="compositionally biased region" description="Gly residues" evidence="1">
    <location>
        <begin position="121"/>
        <end position="132"/>
    </location>
</feature>
<dbReference type="RefSeq" id="XP_067916979.1">
    <property type="nucleotide sequence ID" value="XM_068071042.1"/>
</dbReference>
<evidence type="ECO:0000313" key="2">
    <source>
        <dbReference type="EMBL" id="PHJ15245.1"/>
    </source>
</evidence>
<dbReference type="AlphaFoldDB" id="A0A2C6KFI2"/>
<dbReference type="GeneID" id="94434253"/>
<gene>
    <name evidence="2" type="ORF">CSUI_010941</name>
</gene>
<proteinExistence type="predicted"/>
<keyword evidence="3" id="KW-1185">Reference proteome</keyword>
<dbReference type="Proteomes" id="UP000221165">
    <property type="component" value="Unassembled WGS sequence"/>
</dbReference>
<dbReference type="EMBL" id="MIGC01008962">
    <property type="protein sequence ID" value="PHJ15245.1"/>
    <property type="molecule type" value="Genomic_DNA"/>
</dbReference>
<name>A0A2C6KFI2_9APIC</name>
<evidence type="ECO:0000313" key="3">
    <source>
        <dbReference type="Proteomes" id="UP000221165"/>
    </source>
</evidence>
<organism evidence="2 3">
    <name type="scientific">Cystoisospora suis</name>
    <dbReference type="NCBI Taxonomy" id="483139"/>
    <lineage>
        <taxon>Eukaryota</taxon>
        <taxon>Sar</taxon>
        <taxon>Alveolata</taxon>
        <taxon>Apicomplexa</taxon>
        <taxon>Conoidasida</taxon>
        <taxon>Coccidia</taxon>
        <taxon>Eucoccidiorida</taxon>
        <taxon>Eimeriorina</taxon>
        <taxon>Sarcocystidae</taxon>
        <taxon>Cystoisospora</taxon>
    </lineage>
</organism>
<dbReference type="VEuPathDB" id="ToxoDB:CSUI_010941"/>
<sequence>MRAATSRSPAQDPKQIAPHIWGEAEDSTSGCQLKASGRVSPRAQTRSMATTRRPVAALAPAVTPRASDVGAGGDSVIEPVRSSLGTVIRTVQTLSGVAIDAGDTAPGLLPGRSASLSPEGGATGTEELGGWGRLADGGSHV</sequence>
<feature type="region of interest" description="Disordered" evidence="1">
    <location>
        <begin position="1"/>
        <end position="54"/>
    </location>
</feature>
<comment type="caution">
    <text evidence="2">The sequence shown here is derived from an EMBL/GenBank/DDBJ whole genome shotgun (WGS) entry which is preliminary data.</text>
</comment>
<feature type="region of interest" description="Disordered" evidence="1">
    <location>
        <begin position="109"/>
        <end position="141"/>
    </location>
</feature>
<evidence type="ECO:0000256" key="1">
    <source>
        <dbReference type="SAM" id="MobiDB-lite"/>
    </source>
</evidence>
<protein>
    <submittedName>
        <fullName evidence="2">Uncharacterized protein</fullName>
    </submittedName>
</protein>
<reference evidence="2 3" key="1">
    <citation type="journal article" date="2017" name="Int. J. Parasitol.">
        <title>The genome of the protozoan parasite Cystoisospora suis and a reverse vaccinology approach to identify vaccine candidates.</title>
        <authorList>
            <person name="Palmieri N."/>
            <person name="Shrestha A."/>
            <person name="Ruttkowski B."/>
            <person name="Beck T."/>
            <person name="Vogl C."/>
            <person name="Tomley F."/>
            <person name="Blake D.P."/>
            <person name="Joachim A."/>
        </authorList>
    </citation>
    <scope>NUCLEOTIDE SEQUENCE [LARGE SCALE GENOMIC DNA]</scope>
    <source>
        <strain evidence="2 3">Wien I</strain>
    </source>
</reference>
<accession>A0A2C6KFI2</accession>